<dbReference type="EMBL" id="HG001660">
    <property type="protein sequence ID" value="CDF33869.1"/>
    <property type="molecule type" value="Genomic_DNA"/>
</dbReference>
<dbReference type="STRING" id="2769.R7Q772"/>
<dbReference type="PhylomeDB" id="R7Q772"/>
<dbReference type="EC" id="2.3.2.26" evidence="3"/>
<sequence length="1786" mass="195895">MDLGKDVQQRQRDESNQSRDSDEIGTDGLERSGPSALQGLLRRLGADLMPGPFGTSPSRLQQLRAAISSPSSAGGEQQIEALSELCEFLSVGTEESLISFSVNLFVSPLVNLLQTDSNTEVKIYAARALTHMMDALPSSSSAIANHGAAEPLCQNLLSIEYIDLAEQSLSALHKLSVDYPQQIVRANGFQAVLSFIDFFSLSMQRVAAATACNLCRQPQSNALDMIRGVIPTMMRLMDSDDQRIRESTVLGFMRLAESFRTSAPNLEVLCGEGGALIERILLLIVPPSPPSLAPQSYSYVLRLLSILCRGNVTVGLRVLSDKPFIERIESRLSSGSTLYCLDCLALVESLLPYAQEDMQEPERALPTRPRRRRGSTGSATMASVNKLRREHLEKNSEPLRFFGETLLSTLMKLYVSSADINARQHALSTIFMFIHAAPADVLTNIVKEDTSGATKLTTRDCTLSFCSFVAGLLGENSTPGEAEVGLEMADATLRKLPSLREKFLKEGVMNEIARHAGIAVGSDKEDSQKTDERMRNAQRHSESKGQSMIQRLRASRSLEDTTLHAALGNAESPRSDADSEGEDVIRDQIEELRRFTRASMTASRDGRSHTDEDFDPLLAGKAQKFLSDHLRTSPDAPLDEKCFESPALGPLSIIRMSFSEADSPDGEIRAARALSDLVQRLTASGGLTAFEVSKSSLMEGLHEYLSTSDLKLKSSRIACLIDNLNTRSKDGAFSRLVGLGLGVIQSQENLAIQTNQSFASSVSNQVSAGLRQLAQPFKLRLRKCADNDTEQLRDYSHHIVLIEPLATMASIEDFLWPKVDRPDDEGVVGLSHRRRLGRGREGRASRDRNLHHGTDNGRGTNRETGSMLHKRGSGRDIDAPADAENDHVIEDDDCDGSNGVSDDDASSADDEGDVIEQDFHSSPGREMDAADAFDLDHFSTTLPAFELDHEALGQTPTPRTSRRGESHRHGLQRSAFAHRHASNSSGSFSSYAAALAANVPHSSDRISLLGTRRRASRGFGPGSSTRPAEISAAQTARLNFTLNGKEISHDSSILSAVIGCAPKDREIGSRLWSEVHILEYSTCEGQKPSDSSRGDRASPAGVDNLVHSSANADRTGSVRRSPRFMGNQSKTQGITVERRQSRDGSSNSSFASKVNLTNKVILATARTLTPPLPCSMSASIEVLRYLHWMHERSRVHLQKCLPGGLNIVNDDGHLHFHSYKLSAKLLRQVSDPIALCGGMIPEWCFSVCRDASFLIPFETRQAMFQSTALGVARALHLLQTRVDMSGTAISSNHGSRGQDDSEPRIGRIQRQKVRLHRGRLLESAIKVINMYGAHTTVLEVEYFDEAGTGLGPTLEFYTLASREVQRADLALWRSNTSTNGSRENRQNVVHRAASVESGTLPGPNRPTAAVKRRSRRHIASATEVSPSASATGTSFTPEYVVPTGRGLFPSCTTGSRNGTSPLSSKSAPLYSFVGRLLGKAIVDGRLLDLRFSQSFSRLLLAYCRVYHNKAIGHSANASPGSRNRRGKSSLPSLTDSCRAEVWKLYTDGVSAMELLENVDGQLALSLTKILEMVRDNQPETVESLCLNFVLPGYDEVEVIENGAQVDVTLGNAEDYVRRVVYYTVFRGVQAQTEALLHGLQEILDVKSLLFFKYDELDLLMCGPAFETWTEDFLVQATRCDHGFSHESAAVRYLLQILSEMDSIEQKQFVLFTTGSPALPLGGLKKLHPRLTIVRRTPENEYSPDECLPTVMTCTNYFKLPDYSSLEIARKQIMYAVREGQGSFHLS</sequence>
<dbReference type="GO" id="GO:0043161">
    <property type="term" value="P:proteasome-mediated ubiquitin-dependent protein catabolic process"/>
    <property type="evidence" value="ECO:0007669"/>
    <property type="project" value="TreeGrafter"/>
</dbReference>
<feature type="region of interest" description="Disordered" evidence="7">
    <location>
        <begin position="1288"/>
        <end position="1308"/>
    </location>
</feature>
<keyword evidence="5 6" id="KW-0833">Ubl conjugation pathway</keyword>
<feature type="active site" description="Glycyl thioester intermediate" evidence="6">
    <location>
        <position position="1753"/>
    </location>
</feature>
<dbReference type="Gramene" id="CDF33869">
    <property type="protein sequence ID" value="CDF33869"/>
    <property type="gene ID" value="CHC_T00002451001"/>
</dbReference>
<evidence type="ECO:0000259" key="8">
    <source>
        <dbReference type="PROSITE" id="PS50237"/>
    </source>
</evidence>
<dbReference type="PANTHER" id="PTHR45670:SF1">
    <property type="entry name" value="E3 UBIQUITIN-PROTEIN LIGASE HECTD1"/>
    <property type="match status" value="1"/>
</dbReference>
<dbReference type="SUPFAM" id="SSF48371">
    <property type="entry name" value="ARM repeat"/>
    <property type="match status" value="1"/>
</dbReference>
<dbReference type="GO" id="GO:0000209">
    <property type="term" value="P:protein polyubiquitination"/>
    <property type="evidence" value="ECO:0007669"/>
    <property type="project" value="TreeGrafter"/>
</dbReference>
<feature type="region of interest" description="Disordered" evidence="7">
    <location>
        <begin position="1084"/>
        <end position="1150"/>
    </location>
</feature>
<accession>R7Q772</accession>
<evidence type="ECO:0000256" key="4">
    <source>
        <dbReference type="ARBA" id="ARBA00022679"/>
    </source>
</evidence>
<feature type="compositionally biased region" description="Basic and acidic residues" evidence="7">
    <location>
        <begin position="1"/>
        <end position="22"/>
    </location>
</feature>
<dbReference type="Gene3D" id="3.90.1750.10">
    <property type="entry name" value="Hect, E3 ligase catalytic domains"/>
    <property type="match status" value="2"/>
</dbReference>
<evidence type="ECO:0000313" key="10">
    <source>
        <dbReference type="Proteomes" id="UP000012073"/>
    </source>
</evidence>
<comment type="catalytic activity">
    <reaction evidence="1">
        <text>S-ubiquitinyl-[E2 ubiquitin-conjugating enzyme]-L-cysteine + [acceptor protein]-L-lysine = [E2 ubiquitin-conjugating enzyme]-L-cysteine + N(6)-ubiquitinyl-[acceptor protein]-L-lysine.</text>
        <dbReference type="EC" id="2.3.2.26"/>
    </reaction>
</comment>
<keyword evidence="4" id="KW-0808">Transferase</keyword>
<evidence type="ECO:0000256" key="1">
    <source>
        <dbReference type="ARBA" id="ARBA00000885"/>
    </source>
</evidence>
<feature type="compositionally biased region" description="Basic residues" evidence="7">
    <location>
        <begin position="969"/>
        <end position="981"/>
    </location>
</feature>
<dbReference type="Gene3D" id="3.30.2410.10">
    <property type="entry name" value="Hect, E3 ligase catalytic domain"/>
    <property type="match status" value="1"/>
</dbReference>
<feature type="compositionally biased region" description="Acidic residues" evidence="7">
    <location>
        <begin position="889"/>
        <end position="916"/>
    </location>
</feature>
<proteinExistence type="inferred from homology"/>
<feature type="compositionally biased region" description="Basic and acidic residues" evidence="7">
    <location>
        <begin position="1296"/>
        <end position="1305"/>
    </location>
</feature>
<feature type="compositionally biased region" description="Basic and acidic residues" evidence="7">
    <location>
        <begin position="522"/>
        <end position="543"/>
    </location>
</feature>
<feature type="region of interest" description="Disordered" evidence="7">
    <location>
        <begin position="519"/>
        <end position="550"/>
    </location>
</feature>
<organism evidence="9 10">
    <name type="scientific">Chondrus crispus</name>
    <name type="common">Carrageen Irish moss</name>
    <name type="synonym">Polymorpha crispa</name>
    <dbReference type="NCBI Taxonomy" id="2769"/>
    <lineage>
        <taxon>Eukaryota</taxon>
        <taxon>Rhodophyta</taxon>
        <taxon>Florideophyceae</taxon>
        <taxon>Rhodymeniophycidae</taxon>
        <taxon>Gigartinales</taxon>
        <taxon>Gigartinaceae</taxon>
        <taxon>Chondrus</taxon>
    </lineage>
</organism>
<protein>
    <recommendedName>
        <fullName evidence="3">HECT-type E3 ubiquitin transferase</fullName>
        <ecNumber evidence="3">2.3.2.26</ecNumber>
    </recommendedName>
</protein>
<feature type="region of interest" description="Disordered" evidence="7">
    <location>
        <begin position="1392"/>
        <end position="1436"/>
    </location>
</feature>
<feature type="compositionally biased region" description="Polar residues" evidence="7">
    <location>
        <begin position="1422"/>
        <end position="1436"/>
    </location>
</feature>
<dbReference type="InterPro" id="IPR000569">
    <property type="entry name" value="HECT_dom"/>
</dbReference>
<dbReference type="Gene3D" id="3.30.2160.10">
    <property type="entry name" value="Hect, E3 ligase catalytic domain"/>
    <property type="match status" value="1"/>
</dbReference>
<evidence type="ECO:0000256" key="7">
    <source>
        <dbReference type="SAM" id="MobiDB-lite"/>
    </source>
</evidence>
<dbReference type="PROSITE" id="PS50237">
    <property type="entry name" value="HECT"/>
    <property type="match status" value="1"/>
</dbReference>
<feature type="region of interest" description="Disordered" evidence="7">
    <location>
        <begin position="1"/>
        <end position="34"/>
    </location>
</feature>
<feature type="compositionally biased region" description="Basic and acidic residues" evidence="7">
    <location>
        <begin position="838"/>
        <end position="855"/>
    </location>
</feature>
<dbReference type="InterPro" id="IPR057948">
    <property type="entry name" value="TPR_TRIP12_N"/>
</dbReference>
<dbReference type="InterPro" id="IPR011989">
    <property type="entry name" value="ARM-like"/>
</dbReference>
<gene>
    <name evidence="9" type="ORF">CHC_T00002451001</name>
</gene>
<dbReference type="KEGG" id="ccp:CHC_T00002451001"/>
<evidence type="ECO:0000256" key="2">
    <source>
        <dbReference type="ARBA" id="ARBA00006331"/>
    </source>
</evidence>
<dbReference type="InterPro" id="IPR016024">
    <property type="entry name" value="ARM-type_fold"/>
</dbReference>
<dbReference type="OrthoDB" id="271273at2759"/>
<evidence type="ECO:0000256" key="5">
    <source>
        <dbReference type="ARBA" id="ARBA00022786"/>
    </source>
</evidence>
<name>R7Q772_CHOCR</name>
<feature type="region of interest" description="Disordered" evidence="7">
    <location>
        <begin position="1007"/>
        <end position="1029"/>
    </location>
</feature>
<dbReference type="OMA" id="AEPLSQF"/>
<dbReference type="Gene3D" id="1.25.10.10">
    <property type="entry name" value="Leucine-rich Repeat Variant"/>
    <property type="match status" value="1"/>
</dbReference>
<dbReference type="RefSeq" id="XP_005713688.1">
    <property type="nucleotide sequence ID" value="XM_005713631.1"/>
</dbReference>
<dbReference type="GeneID" id="17321418"/>
<comment type="similarity">
    <text evidence="2">Belongs to the UPL family. K-HECT subfamily.</text>
</comment>
<dbReference type="SMART" id="SM00119">
    <property type="entry name" value="HECTc"/>
    <property type="match status" value="1"/>
</dbReference>
<dbReference type="InterPro" id="IPR000225">
    <property type="entry name" value="Armadillo"/>
</dbReference>
<dbReference type="InterPro" id="IPR045322">
    <property type="entry name" value="HECTD1/TRIP12-like"/>
</dbReference>
<dbReference type="SMART" id="SM00185">
    <property type="entry name" value="ARM"/>
    <property type="match status" value="3"/>
</dbReference>
<dbReference type="SUPFAM" id="SSF56204">
    <property type="entry name" value="Hect, E3 ligase catalytic domain"/>
    <property type="match status" value="1"/>
</dbReference>
<dbReference type="InterPro" id="IPR035983">
    <property type="entry name" value="Hect_E3_ubiquitin_ligase"/>
</dbReference>
<dbReference type="GO" id="GO:0061630">
    <property type="term" value="F:ubiquitin protein ligase activity"/>
    <property type="evidence" value="ECO:0007669"/>
    <property type="project" value="UniProtKB-EC"/>
</dbReference>
<evidence type="ECO:0000256" key="6">
    <source>
        <dbReference type="PROSITE-ProRule" id="PRU00104"/>
    </source>
</evidence>
<feature type="domain" description="HECT" evidence="8">
    <location>
        <begin position="1435"/>
        <end position="1786"/>
    </location>
</feature>
<dbReference type="Pfam" id="PF25579">
    <property type="entry name" value="TPR_TRIP12_N"/>
    <property type="match status" value="1"/>
</dbReference>
<dbReference type="Proteomes" id="UP000012073">
    <property type="component" value="Unassembled WGS sequence"/>
</dbReference>
<evidence type="ECO:0000256" key="3">
    <source>
        <dbReference type="ARBA" id="ARBA00012485"/>
    </source>
</evidence>
<feature type="compositionally biased region" description="Basic and acidic residues" evidence="7">
    <location>
        <begin position="917"/>
        <end position="927"/>
    </location>
</feature>
<keyword evidence="10" id="KW-1185">Reference proteome</keyword>
<dbReference type="PANTHER" id="PTHR45670">
    <property type="entry name" value="E3 UBIQUITIN-PROTEIN LIGASE TRIP12"/>
    <property type="match status" value="1"/>
</dbReference>
<reference evidence="10" key="1">
    <citation type="journal article" date="2013" name="Proc. Natl. Acad. Sci. U.S.A.">
        <title>Genome structure and metabolic features in the red seaweed Chondrus crispus shed light on evolution of the Archaeplastida.</title>
        <authorList>
            <person name="Collen J."/>
            <person name="Porcel B."/>
            <person name="Carre W."/>
            <person name="Ball S.G."/>
            <person name="Chaparro C."/>
            <person name="Tonon T."/>
            <person name="Barbeyron T."/>
            <person name="Michel G."/>
            <person name="Noel B."/>
            <person name="Valentin K."/>
            <person name="Elias M."/>
            <person name="Artiguenave F."/>
            <person name="Arun A."/>
            <person name="Aury J.M."/>
            <person name="Barbosa-Neto J.F."/>
            <person name="Bothwell J.H."/>
            <person name="Bouget F.Y."/>
            <person name="Brillet L."/>
            <person name="Cabello-Hurtado F."/>
            <person name="Capella-Gutierrez S."/>
            <person name="Charrier B."/>
            <person name="Cladiere L."/>
            <person name="Cock J.M."/>
            <person name="Coelho S.M."/>
            <person name="Colleoni C."/>
            <person name="Czjzek M."/>
            <person name="Da Silva C."/>
            <person name="Delage L."/>
            <person name="Denoeud F."/>
            <person name="Deschamps P."/>
            <person name="Dittami S.M."/>
            <person name="Gabaldon T."/>
            <person name="Gachon C.M."/>
            <person name="Groisillier A."/>
            <person name="Herve C."/>
            <person name="Jabbari K."/>
            <person name="Katinka M."/>
            <person name="Kloareg B."/>
            <person name="Kowalczyk N."/>
            <person name="Labadie K."/>
            <person name="Leblanc C."/>
            <person name="Lopez P.J."/>
            <person name="McLachlan D.H."/>
            <person name="Meslet-Cladiere L."/>
            <person name="Moustafa A."/>
            <person name="Nehr Z."/>
            <person name="Nyvall Collen P."/>
            <person name="Panaud O."/>
            <person name="Partensky F."/>
            <person name="Poulain J."/>
            <person name="Rensing S.A."/>
            <person name="Rousvoal S."/>
            <person name="Samson G."/>
            <person name="Symeonidi A."/>
            <person name="Weissenbach J."/>
            <person name="Zambounis A."/>
            <person name="Wincker P."/>
            <person name="Boyen C."/>
        </authorList>
    </citation>
    <scope>NUCLEOTIDE SEQUENCE [LARGE SCALE GENOMIC DNA]</scope>
    <source>
        <strain evidence="10">cv. Stackhouse</strain>
    </source>
</reference>
<feature type="region of interest" description="Disordered" evidence="7">
    <location>
        <begin position="830"/>
        <end position="927"/>
    </location>
</feature>
<feature type="region of interest" description="Disordered" evidence="7">
    <location>
        <begin position="358"/>
        <end position="382"/>
    </location>
</feature>
<dbReference type="Pfam" id="PF00632">
    <property type="entry name" value="HECT"/>
    <property type="match status" value="1"/>
</dbReference>
<evidence type="ECO:0000313" key="9">
    <source>
        <dbReference type="EMBL" id="CDF33869.1"/>
    </source>
</evidence>
<feature type="compositionally biased region" description="Basic and acidic residues" evidence="7">
    <location>
        <begin position="873"/>
        <end position="888"/>
    </location>
</feature>
<feature type="region of interest" description="Disordered" evidence="7">
    <location>
        <begin position="947"/>
        <end position="981"/>
    </location>
</feature>